<sequence>MDKINVIVGENLKKIRKERNLTLKEMSDITGVSKSMLGEIERSVSNPTIAVLWKIASGLKIPFTQLIHSEKASVNIVRSPDMKIINSGDEFTISSIFDYDPEKKFEIYTISFPVKSKSEIKQHNKGIEEYILIFEGELVVEIGGVKHQLNTGDSITFLGDIPHRYLNESNMETKVYSIMYYTDNNK</sequence>
<dbReference type="Pfam" id="PF07883">
    <property type="entry name" value="Cupin_2"/>
    <property type="match status" value="1"/>
</dbReference>
<dbReference type="SUPFAM" id="SSF47413">
    <property type="entry name" value="lambda repressor-like DNA-binding domains"/>
    <property type="match status" value="1"/>
</dbReference>
<dbReference type="GO" id="GO:0005829">
    <property type="term" value="C:cytosol"/>
    <property type="evidence" value="ECO:0007669"/>
    <property type="project" value="TreeGrafter"/>
</dbReference>
<name>A0A1M6N4D8_9FIRM</name>
<dbReference type="PANTHER" id="PTHR46797:SF23">
    <property type="entry name" value="HTH-TYPE TRANSCRIPTIONAL REGULATOR SUTR"/>
    <property type="match status" value="1"/>
</dbReference>
<keyword evidence="1" id="KW-0805">Transcription regulation</keyword>
<dbReference type="Pfam" id="PF01381">
    <property type="entry name" value="HTH_3"/>
    <property type="match status" value="1"/>
</dbReference>
<dbReference type="Gene3D" id="2.60.120.10">
    <property type="entry name" value="Jelly Rolls"/>
    <property type="match status" value="1"/>
</dbReference>
<accession>A0A1M6N4D8</accession>
<dbReference type="SUPFAM" id="SSF51182">
    <property type="entry name" value="RmlC-like cupins"/>
    <property type="match status" value="1"/>
</dbReference>
<dbReference type="PROSITE" id="PS50943">
    <property type="entry name" value="HTH_CROC1"/>
    <property type="match status" value="1"/>
</dbReference>
<feature type="domain" description="HTH cro/C1-type" evidence="4">
    <location>
        <begin position="12"/>
        <end position="66"/>
    </location>
</feature>
<dbReference type="AlphaFoldDB" id="A0A1M6N4D8"/>
<dbReference type="InterPro" id="IPR014710">
    <property type="entry name" value="RmlC-like_jellyroll"/>
</dbReference>
<evidence type="ECO:0000256" key="3">
    <source>
        <dbReference type="ARBA" id="ARBA00023163"/>
    </source>
</evidence>
<dbReference type="GO" id="GO:0003677">
    <property type="term" value="F:DNA binding"/>
    <property type="evidence" value="ECO:0007669"/>
    <property type="project" value="UniProtKB-KW"/>
</dbReference>
<dbReference type="Proteomes" id="UP000184052">
    <property type="component" value="Unassembled WGS sequence"/>
</dbReference>
<evidence type="ECO:0000313" key="6">
    <source>
        <dbReference type="Proteomes" id="UP000184052"/>
    </source>
</evidence>
<keyword evidence="6" id="KW-1185">Reference proteome</keyword>
<dbReference type="STRING" id="1121476.SAMN02745751_03682"/>
<organism evidence="5 6">
    <name type="scientific">Dethiosulfatibacter aminovorans DSM 17477</name>
    <dbReference type="NCBI Taxonomy" id="1121476"/>
    <lineage>
        <taxon>Bacteria</taxon>
        <taxon>Bacillati</taxon>
        <taxon>Bacillota</taxon>
        <taxon>Tissierellia</taxon>
        <taxon>Dethiosulfatibacter</taxon>
    </lineage>
</organism>
<dbReference type="EMBL" id="FQZL01000059">
    <property type="protein sequence ID" value="SHJ90581.1"/>
    <property type="molecule type" value="Genomic_DNA"/>
</dbReference>
<evidence type="ECO:0000313" key="5">
    <source>
        <dbReference type="EMBL" id="SHJ90581.1"/>
    </source>
</evidence>
<protein>
    <submittedName>
        <fullName evidence="5">Transcriptional regulator, XRE family with cupin sensor</fullName>
    </submittedName>
</protein>
<dbReference type="OrthoDB" id="9781521at2"/>
<dbReference type="CDD" id="cd00093">
    <property type="entry name" value="HTH_XRE"/>
    <property type="match status" value="1"/>
</dbReference>
<dbReference type="InterPro" id="IPR010982">
    <property type="entry name" value="Lambda_DNA-bd_dom_sf"/>
</dbReference>
<dbReference type="Gene3D" id="1.10.260.40">
    <property type="entry name" value="lambda repressor-like DNA-binding domains"/>
    <property type="match status" value="1"/>
</dbReference>
<dbReference type="InterPro" id="IPR050807">
    <property type="entry name" value="TransReg_Diox_bact_type"/>
</dbReference>
<evidence type="ECO:0000256" key="1">
    <source>
        <dbReference type="ARBA" id="ARBA00023015"/>
    </source>
</evidence>
<dbReference type="CDD" id="cd02209">
    <property type="entry name" value="cupin_XRE_C"/>
    <property type="match status" value="1"/>
</dbReference>
<proteinExistence type="predicted"/>
<keyword evidence="2" id="KW-0238">DNA-binding</keyword>
<dbReference type="InterPro" id="IPR013096">
    <property type="entry name" value="Cupin_2"/>
</dbReference>
<dbReference type="InterPro" id="IPR001387">
    <property type="entry name" value="Cro/C1-type_HTH"/>
</dbReference>
<evidence type="ECO:0000259" key="4">
    <source>
        <dbReference type="PROSITE" id="PS50943"/>
    </source>
</evidence>
<dbReference type="GO" id="GO:0003700">
    <property type="term" value="F:DNA-binding transcription factor activity"/>
    <property type="evidence" value="ECO:0007669"/>
    <property type="project" value="TreeGrafter"/>
</dbReference>
<dbReference type="SMART" id="SM00530">
    <property type="entry name" value="HTH_XRE"/>
    <property type="match status" value="1"/>
</dbReference>
<gene>
    <name evidence="5" type="ORF">SAMN02745751_03682</name>
</gene>
<dbReference type="RefSeq" id="WP_073051151.1">
    <property type="nucleotide sequence ID" value="NZ_FQZL01000059.1"/>
</dbReference>
<reference evidence="5 6" key="1">
    <citation type="submission" date="2016-11" db="EMBL/GenBank/DDBJ databases">
        <authorList>
            <person name="Jaros S."/>
            <person name="Januszkiewicz K."/>
            <person name="Wedrychowicz H."/>
        </authorList>
    </citation>
    <scope>NUCLEOTIDE SEQUENCE [LARGE SCALE GENOMIC DNA]</scope>
    <source>
        <strain evidence="5 6">DSM 17477</strain>
    </source>
</reference>
<dbReference type="InterPro" id="IPR011051">
    <property type="entry name" value="RmlC_Cupin_sf"/>
</dbReference>
<keyword evidence="3" id="KW-0804">Transcription</keyword>
<dbReference type="PANTHER" id="PTHR46797">
    <property type="entry name" value="HTH-TYPE TRANSCRIPTIONAL REGULATOR"/>
    <property type="match status" value="1"/>
</dbReference>
<evidence type="ECO:0000256" key="2">
    <source>
        <dbReference type="ARBA" id="ARBA00023125"/>
    </source>
</evidence>